<dbReference type="EMBL" id="GGEC01055095">
    <property type="protein sequence ID" value="MBX35579.1"/>
    <property type="molecule type" value="Transcribed_RNA"/>
</dbReference>
<dbReference type="AlphaFoldDB" id="A0A2P2MZE5"/>
<evidence type="ECO:0000313" key="1">
    <source>
        <dbReference type="EMBL" id="MBX35579.1"/>
    </source>
</evidence>
<protein>
    <submittedName>
        <fullName evidence="1">Uncharacterized protein</fullName>
    </submittedName>
</protein>
<reference evidence="1" key="1">
    <citation type="submission" date="2018-02" db="EMBL/GenBank/DDBJ databases">
        <title>Rhizophora mucronata_Transcriptome.</title>
        <authorList>
            <person name="Meera S.P."/>
            <person name="Sreeshan A."/>
            <person name="Augustine A."/>
        </authorList>
    </citation>
    <scope>NUCLEOTIDE SEQUENCE</scope>
    <source>
        <tissue evidence="1">Leaf</tissue>
    </source>
</reference>
<accession>A0A2P2MZE5</accession>
<name>A0A2P2MZE5_RHIMU</name>
<organism evidence="1">
    <name type="scientific">Rhizophora mucronata</name>
    <name type="common">Asiatic mangrove</name>
    <dbReference type="NCBI Taxonomy" id="61149"/>
    <lineage>
        <taxon>Eukaryota</taxon>
        <taxon>Viridiplantae</taxon>
        <taxon>Streptophyta</taxon>
        <taxon>Embryophyta</taxon>
        <taxon>Tracheophyta</taxon>
        <taxon>Spermatophyta</taxon>
        <taxon>Magnoliopsida</taxon>
        <taxon>eudicotyledons</taxon>
        <taxon>Gunneridae</taxon>
        <taxon>Pentapetalae</taxon>
        <taxon>rosids</taxon>
        <taxon>fabids</taxon>
        <taxon>Malpighiales</taxon>
        <taxon>Rhizophoraceae</taxon>
        <taxon>Rhizophora</taxon>
    </lineage>
</organism>
<proteinExistence type="predicted"/>
<sequence length="39" mass="4860">MYQKLHQHGINCMTSESFRMTYWVWTLKMTWLLQNQPNL</sequence>